<evidence type="ECO:0000313" key="4">
    <source>
        <dbReference type="EMBL" id="GFG39199.1"/>
    </source>
</evidence>
<dbReference type="Pfam" id="PF14648">
    <property type="entry name" value="FAM91_C"/>
    <property type="match status" value="1"/>
</dbReference>
<dbReference type="Proteomes" id="UP000502823">
    <property type="component" value="Unassembled WGS sequence"/>
</dbReference>
<dbReference type="Pfam" id="PF14647">
    <property type="entry name" value="FAM91_N"/>
    <property type="match status" value="1"/>
</dbReference>
<dbReference type="InterPro" id="IPR028091">
    <property type="entry name" value="FAM91_N_dom"/>
</dbReference>
<dbReference type="InterPro" id="IPR039199">
    <property type="entry name" value="FAM91"/>
</dbReference>
<comment type="similarity">
    <text evidence="1">Belongs to the FAM91 family.</text>
</comment>
<gene>
    <name evidence="4" type="ORF">Cfor_04158</name>
</gene>
<organism evidence="4 5">
    <name type="scientific">Coptotermes formosanus</name>
    <name type="common">Formosan subterranean termite</name>
    <dbReference type="NCBI Taxonomy" id="36987"/>
    <lineage>
        <taxon>Eukaryota</taxon>
        <taxon>Metazoa</taxon>
        <taxon>Ecdysozoa</taxon>
        <taxon>Arthropoda</taxon>
        <taxon>Hexapoda</taxon>
        <taxon>Insecta</taxon>
        <taxon>Pterygota</taxon>
        <taxon>Neoptera</taxon>
        <taxon>Polyneoptera</taxon>
        <taxon>Dictyoptera</taxon>
        <taxon>Blattodea</taxon>
        <taxon>Blattoidea</taxon>
        <taxon>Termitoidae</taxon>
        <taxon>Rhinotermitidae</taxon>
        <taxon>Coptotermes</taxon>
    </lineage>
</organism>
<feature type="domain" description="FAM91 C-terminal" evidence="3">
    <location>
        <begin position="437"/>
        <end position="941"/>
    </location>
</feature>
<comment type="caution">
    <text evidence="4">The sequence shown here is derived from an EMBL/GenBank/DDBJ whole genome shotgun (WGS) entry which is preliminary data.</text>
</comment>
<keyword evidence="5" id="KW-1185">Reference proteome</keyword>
<accession>A0A6L2Q311</accession>
<evidence type="ECO:0008006" key="6">
    <source>
        <dbReference type="Google" id="ProtNLM"/>
    </source>
</evidence>
<dbReference type="InterPro" id="IPR028097">
    <property type="entry name" value="FAM91_C_dom"/>
</dbReference>
<evidence type="ECO:0000256" key="1">
    <source>
        <dbReference type="ARBA" id="ARBA00010319"/>
    </source>
</evidence>
<dbReference type="FunCoup" id="A0A6L2Q311">
    <property type="interactions" value="1917"/>
</dbReference>
<proteinExistence type="inferred from homology"/>
<dbReference type="PANTHER" id="PTHR28441:SF2">
    <property type="entry name" value="PROTEIN FAM91A1"/>
    <property type="match status" value="1"/>
</dbReference>
<dbReference type="PANTHER" id="PTHR28441">
    <property type="entry name" value="PROTEIN FAM91A1"/>
    <property type="match status" value="1"/>
</dbReference>
<dbReference type="EMBL" id="BLKM01000880">
    <property type="protein sequence ID" value="GFG39199.1"/>
    <property type="molecule type" value="Genomic_DNA"/>
</dbReference>
<reference evidence="5" key="1">
    <citation type="submission" date="2020-01" db="EMBL/GenBank/DDBJ databases">
        <title>Draft genome sequence of the Termite Coptotermes fromosanus.</title>
        <authorList>
            <person name="Itakura S."/>
            <person name="Yosikawa Y."/>
            <person name="Umezawa K."/>
        </authorList>
    </citation>
    <scope>NUCLEOTIDE SEQUENCE [LARGE SCALE GENOMIC DNA]</scope>
</reference>
<dbReference type="OrthoDB" id="275996at2759"/>
<name>A0A6L2Q311_COPFO</name>
<protein>
    <recommendedName>
        <fullName evidence="6">Protein FAM91A1</fullName>
    </recommendedName>
</protein>
<dbReference type="InParanoid" id="A0A6L2Q311"/>
<evidence type="ECO:0000259" key="3">
    <source>
        <dbReference type="Pfam" id="PF14648"/>
    </source>
</evidence>
<feature type="domain" description="FAM91 N-terminal" evidence="2">
    <location>
        <begin position="94"/>
        <end position="382"/>
    </location>
</feature>
<sequence>MVTALFFVGAGYSLLGCDTVYCDRWVSMVMRNLLQVAPLLVACSSLFQWEGVALLMATVCHSLCTIPFGLQTVFSHVVYSIALKFEAAGFSEMSSLGNSQKEYEKCIVNFSIKNQLRYRGNLVRFVRKDERRYYEDLLAYSKENLMLYPYHLSDVVVKGLRVTPFQYYISMMENIMEQEKSYDSLPNFTAADCLRLLGIGRNEYIDLMNQCRSGRKLFRRKNVRDLLPPKPAGVNVEPWWNVEVGCVIEEDIKLVSPLEKELIDRIIDHGCQKAGDLDYNLVHSLYKKGLIYLDVPIEDEDYIVLPPLEGFVMNRVLGDYFETLLYKIFVSIDEHTSVGELANVLQIDPQAVKNAVSLYCRLGIARKKNHDSECVDVNPTWRSVLTPAKNSTASTTEEPLLVELNSALVDAGLTPPEETSSGTEEVEHSILSNQPRSKRIAFLFDSTLTAFLMMGNLSPGLKNHAVTMFEVGKLSDESLDSFLAELEKISTADSEGEAQRYFDHALILRSTIMFLRHNRAMGEDLNLALDLIRCESLQSLDPATCTRLLNKNYMLLVSMAPLSKEIRPISSCMPPHLGPAVPEVNTVWFKLFIYHLTGYGPPSLLLSKGTRVKKLPQMFRNYDKLLVTTWGHDPGVLPVPNIVFTLNDALCHSAVLVQAYGVNRGAETRLIPFPSSGQVHSKRGSGSQKFDWTSHPAVCKLSENIDLVHNCGFITMVNLSPNRSNGPNIVGLSAEDVVPEVTHQNANQVSLVEAWVAASSSPVGDTGTSNSPVNGFTSEECADILKEELDNLHGEQSPQTKKSQYYHSKVSGESDAIRNTKVDVEIETRDSKMVEVDRHLEDEQEQWTLLDCCFGLPLFDAEANSQICEAIVSTELWRRESLEKLMASSRRLCLRLLDFIDCNQDLSVLPEEMTAASNKRAGIPSVALPTRCLKFNEGKLERWDGNITLPDVRTCKISLVEVRLCISEHFIAVLILIEDSSQGYGLLDLVDHLILIKQHHASGNGSVSVLMSVTGTQ</sequence>
<dbReference type="AlphaFoldDB" id="A0A6L2Q311"/>
<evidence type="ECO:0000259" key="2">
    <source>
        <dbReference type="Pfam" id="PF14647"/>
    </source>
</evidence>
<evidence type="ECO:0000313" key="5">
    <source>
        <dbReference type="Proteomes" id="UP000502823"/>
    </source>
</evidence>